<dbReference type="InterPro" id="IPR016169">
    <property type="entry name" value="FAD-bd_PCMH_sub2"/>
</dbReference>
<dbReference type="AlphaFoldDB" id="A0A9W8Q3F4"/>
<accession>A0A9W8Q3F4</accession>
<dbReference type="InterPro" id="IPR012951">
    <property type="entry name" value="BBE"/>
</dbReference>
<proteinExistence type="inferred from homology"/>
<dbReference type="Pfam" id="PF08031">
    <property type="entry name" value="BBE"/>
    <property type="match status" value="1"/>
</dbReference>
<name>A0A9W8Q3F4_AKAMU</name>
<reference evidence="5" key="1">
    <citation type="journal article" date="2023" name="Access Microbiol">
        <title>De-novo genome assembly for Akanthomyces muscarius, a biocontrol agent of insect agricultural pests.</title>
        <authorList>
            <person name="Erdos Z."/>
            <person name="Studholme D.J."/>
            <person name="Raymond B."/>
            <person name="Sharma M."/>
        </authorList>
    </citation>
    <scope>NUCLEOTIDE SEQUENCE</scope>
    <source>
        <strain evidence="5">Ve6</strain>
    </source>
</reference>
<dbReference type="PROSITE" id="PS51387">
    <property type="entry name" value="FAD_PCMH"/>
    <property type="match status" value="1"/>
</dbReference>
<dbReference type="KEGG" id="amus:LMH87_004236"/>
<keyword evidence="3" id="KW-0732">Signal</keyword>
<evidence type="ECO:0000256" key="3">
    <source>
        <dbReference type="SAM" id="SignalP"/>
    </source>
</evidence>
<dbReference type="SUPFAM" id="SSF56176">
    <property type="entry name" value="FAD-binding/transporter-associated domain-like"/>
    <property type="match status" value="1"/>
</dbReference>
<dbReference type="InterPro" id="IPR006094">
    <property type="entry name" value="Oxid_FAD_bind_N"/>
</dbReference>
<dbReference type="PANTHER" id="PTHR13878">
    <property type="entry name" value="GULONOLACTONE OXIDASE"/>
    <property type="match status" value="1"/>
</dbReference>
<dbReference type="InterPro" id="IPR050432">
    <property type="entry name" value="FAD-linked_Oxidoreductases_BP"/>
</dbReference>
<feature type="signal peptide" evidence="3">
    <location>
        <begin position="1"/>
        <end position="23"/>
    </location>
</feature>
<keyword evidence="2" id="KW-0560">Oxidoreductase</keyword>
<dbReference type="GeneID" id="80891395"/>
<comment type="caution">
    <text evidence="5">The sequence shown here is derived from an EMBL/GenBank/DDBJ whole genome shotgun (WGS) entry which is preliminary data.</text>
</comment>
<evidence type="ECO:0000313" key="5">
    <source>
        <dbReference type="EMBL" id="KAJ4145384.1"/>
    </source>
</evidence>
<dbReference type="EMBL" id="JAJHUN010000011">
    <property type="protein sequence ID" value="KAJ4145384.1"/>
    <property type="molecule type" value="Genomic_DNA"/>
</dbReference>
<organism evidence="5 6">
    <name type="scientific">Akanthomyces muscarius</name>
    <name type="common">Entomopathogenic fungus</name>
    <name type="synonym">Lecanicillium muscarium</name>
    <dbReference type="NCBI Taxonomy" id="2231603"/>
    <lineage>
        <taxon>Eukaryota</taxon>
        <taxon>Fungi</taxon>
        <taxon>Dikarya</taxon>
        <taxon>Ascomycota</taxon>
        <taxon>Pezizomycotina</taxon>
        <taxon>Sordariomycetes</taxon>
        <taxon>Hypocreomycetidae</taxon>
        <taxon>Hypocreales</taxon>
        <taxon>Cordycipitaceae</taxon>
        <taxon>Akanthomyces</taxon>
    </lineage>
</organism>
<evidence type="ECO:0000256" key="1">
    <source>
        <dbReference type="ARBA" id="ARBA00005466"/>
    </source>
</evidence>
<dbReference type="Gene3D" id="3.30.465.10">
    <property type="match status" value="1"/>
</dbReference>
<dbReference type="Pfam" id="PF01565">
    <property type="entry name" value="FAD_binding_4"/>
    <property type="match status" value="1"/>
</dbReference>
<dbReference type="GO" id="GO:0071949">
    <property type="term" value="F:FAD binding"/>
    <property type="evidence" value="ECO:0007669"/>
    <property type="project" value="InterPro"/>
</dbReference>
<evidence type="ECO:0000313" key="6">
    <source>
        <dbReference type="Proteomes" id="UP001144673"/>
    </source>
</evidence>
<protein>
    <recommendedName>
        <fullName evidence="4">FAD-binding PCMH-type domain-containing protein</fullName>
    </recommendedName>
</protein>
<evidence type="ECO:0000259" key="4">
    <source>
        <dbReference type="PROSITE" id="PS51387"/>
    </source>
</evidence>
<keyword evidence="6" id="KW-1185">Reference proteome</keyword>
<dbReference type="InterPro" id="IPR016166">
    <property type="entry name" value="FAD-bd_PCMH"/>
</dbReference>
<dbReference type="PANTHER" id="PTHR13878:SF91">
    <property type="entry name" value="FAD BINDING DOMAIN PROTEIN (AFU_ORTHOLOGUE AFUA_6G12070)-RELATED"/>
    <property type="match status" value="1"/>
</dbReference>
<dbReference type="RefSeq" id="XP_056049054.1">
    <property type="nucleotide sequence ID" value="XM_056195423.1"/>
</dbReference>
<dbReference type="Proteomes" id="UP001144673">
    <property type="component" value="Chromosome 2"/>
</dbReference>
<dbReference type="InterPro" id="IPR036318">
    <property type="entry name" value="FAD-bd_PCMH-like_sf"/>
</dbReference>
<feature type="chain" id="PRO_5040825477" description="FAD-binding PCMH-type domain-containing protein" evidence="3">
    <location>
        <begin position="24"/>
        <end position="604"/>
    </location>
</feature>
<gene>
    <name evidence="5" type="ORF">LMH87_004236</name>
</gene>
<comment type="similarity">
    <text evidence="1">Belongs to the oxygen-dependent FAD-linked oxidoreductase family.</text>
</comment>
<dbReference type="Gene3D" id="3.40.462.20">
    <property type="match status" value="1"/>
</dbReference>
<sequence>MLSVRHLLVAVTLFTVAAGAAEGRRLRFPLNKFQSPSAECKCFPGDDCWPSIEQWNDLNSTVDGNLIATVPLASPCHGSKYNETECATLRDEWLLSTVHMNSPSSIMAPIFANQSCDPFQPRNGSCTLGNYVKYAVEVRNSADVVATVRFAAQHNIRLVIRNTGHDYNGRSTGAGALAVWTHSLKDTQVVDWKDDVYDGKALKVGAGVAGYEALAAAHKAGLVVLTGECPSVGIAGGYAQGGGHSALSTIHGLAADNALSYDVVTATGRYVTATRDRHQDLYWALSGGGGGNYGIVVSMVVRAHPDAMVSGAKFAVQASEDDPDRIFDVIDAYHAALPAIVDAGAMSIYFFGGGFLQSPATTFFNKTGEQAAAILQPFVDAAARLNVTVTPNITQHASYYDHYDHYWGPLPAGNIQVGTTLFGGRLIDRPALAGFSATARGLARANVTFIGVGLDVSKPSGGAAANSNSNAVLPQWRRSIVSASLTLPWSFAAPFADMVAAQDRITNEVQPLVEAATPGGGAYMNEADFQQPGFQDVFFGSNYGRLSGVKSAWDPDGLLYAISGVGSEQWEVRRDGRLCKVAGETAAQSKVAVNTPQFLTMPNV</sequence>
<dbReference type="GO" id="GO:0016491">
    <property type="term" value="F:oxidoreductase activity"/>
    <property type="evidence" value="ECO:0007669"/>
    <property type="project" value="UniProtKB-KW"/>
</dbReference>
<feature type="domain" description="FAD-binding PCMH-type" evidence="4">
    <location>
        <begin position="128"/>
        <end position="306"/>
    </location>
</feature>
<evidence type="ECO:0000256" key="2">
    <source>
        <dbReference type="ARBA" id="ARBA00023002"/>
    </source>
</evidence>